<evidence type="ECO:0000313" key="3">
    <source>
        <dbReference type="Proteomes" id="UP000314294"/>
    </source>
</evidence>
<dbReference type="Proteomes" id="UP000314294">
    <property type="component" value="Unassembled WGS sequence"/>
</dbReference>
<organism evidence="2 3">
    <name type="scientific">Liparis tanakae</name>
    <name type="common">Tanaka's snailfish</name>
    <dbReference type="NCBI Taxonomy" id="230148"/>
    <lineage>
        <taxon>Eukaryota</taxon>
        <taxon>Metazoa</taxon>
        <taxon>Chordata</taxon>
        <taxon>Craniata</taxon>
        <taxon>Vertebrata</taxon>
        <taxon>Euteleostomi</taxon>
        <taxon>Actinopterygii</taxon>
        <taxon>Neopterygii</taxon>
        <taxon>Teleostei</taxon>
        <taxon>Neoteleostei</taxon>
        <taxon>Acanthomorphata</taxon>
        <taxon>Eupercaria</taxon>
        <taxon>Perciformes</taxon>
        <taxon>Cottioidei</taxon>
        <taxon>Cottales</taxon>
        <taxon>Liparidae</taxon>
        <taxon>Liparis</taxon>
    </lineage>
</organism>
<feature type="compositionally biased region" description="Polar residues" evidence="1">
    <location>
        <begin position="52"/>
        <end position="62"/>
    </location>
</feature>
<dbReference type="EMBL" id="SRLO01014050">
    <property type="protein sequence ID" value="TNN24874.1"/>
    <property type="molecule type" value="Genomic_DNA"/>
</dbReference>
<protein>
    <submittedName>
        <fullName evidence="2">Uncharacterized protein</fullName>
    </submittedName>
</protein>
<name>A0A4Z2E8L9_9TELE</name>
<dbReference type="AlphaFoldDB" id="A0A4Z2E8L9"/>
<proteinExistence type="predicted"/>
<gene>
    <name evidence="2" type="ORF">EYF80_065000</name>
</gene>
<evidence type="ECO:0000313" key="2">
    <source>
        <dbReference type="EMBL" id="TNN24874.1"/>
    </source>
</evidence>
<reference evidence="2 3" key="1">
    <citation type="submission" date="2019-03" db="EMBL/GenBank/DDBJ databases">
        <title>First draft genome of Liparis tanakae, snailfish: a comprehensive survey of snailfish specific genes.</title>
        <authorList>
            <person name="Kim W."/>
            <person name="Song I."/>
            <person name="Jeong J.-H."/>
            <person name="Kim D."/>
            <person name="Kim S."/>
            <person name="Ryu S."/>
            <person name="Song J.Y."/>
            <person name="Lee S.K."/>
        </authorList>
    </citation>
    <scope>NUCLEOTIDE SEQUENCE [LARGE SCALE GENOMIC DNA]</scope>
    <source>
        <tissue evidence="2">Muscle</tissue>
    </source>
</reference>
<sequence>MGGHEVRDMRETLSEHVSTEHLDFLLARQQWRKMEAEVKGQPSPKPGPRGQGSFQGTHTTLYPPTRSPRLHHR</sequence>
<accession>A0A4Z2E8L9</accession>
<feature type="region of interest" description="Disordered" evidence="1">
    <location>
        <begin position="33"/>
        <end position="73"/>
    </location>
</feature>
<keyword evidence="3" id="KW-1185">Reference proteome</keyword>
<dbReference type="OrthoDB" id="9937247at2759"/>
<comment type="caution">
    <text evidence="2">The sequence shown here is derived from an EMBL/GenBank/DDBJ whole genome shotgun (WGS) entry which is preliminary data.</text>
</comment>
<evidence type="ECO:0000256" key="1">
    <source>
        <dbReference type="SAM" id="MobiDB-lite"/>
    </source>
</evidence>